<organism evidence="2 3">
    <name type="scientific">Chryseobacterium rhizoplanae</name>
    <dbReference type="NCBI Taxonomy" id="1609531"/>
    <lineage>
        <taxon>Bacteria</taxon>
        <taxon>Pseudomonadati</taxon>
        <taxon>Bacteroidota</taxon>
        <taxon>Flavobacteriia</taxon>
        <taxon>Flavobacteriales</taxon>
        <taxon>Weeksellaceae</taxon>
        <taxon>Chryseobacterium group</taxon>
        <taxon>Chryseobacterium</taxon>
    </lineage>
</organism>
<reference evidence="2 3" key="1">
    <citation type="submission" date="2017-05" db="EMBL/GenBank/DDBJ databases">
        <authorList>
            <person name="Varghese N."/>
            <person name="Submissions S."/>
        </authorList>
    </citation>
    <scope>NUCLEOTIDE SEQUENCE [LARGE SCALE GENOMIC DNA]</scope>
    <source>
        <strain evidence="2 3">DSM 29371</strain>
    </source>
</reference>
<evidence type="ECO:0000259" key="1">
    <source>
        <dbReference type="Pfam" id="PF12728"/>
    </source>
</evidence>
<evidence type="ECO:0000313" key="3">
    <source>
        <dbReference type="Proteomes" id="UP000316916"/>
    </source>
</evidence>
<dbReference type="NCBIfam" id="TIGR01764">
    <property type="entry name" value="excise"/>
    <property type="match status" value="1"/>
</dbReference>
<dbReference type="AlphaFoldDB" id="A0A521DJ66"/>
<dbReference type="EMBL" id="FXTC01000005">
    <property type="protein sequence ID" value="SMO71747.1"/>
    <property type="molecule type" value="Genomic_DNA"/>
</dbReference>
<sequence length="114" mass="13507">MKNYTFEQLPSVIAKLEVKLDRIETLLLENGYKIPAEDDYIGAKEACRLLKLSLPTLYTKVCHRELPFYKKGNRLHFSRTELLDWIKEGKKKSITEINKSAKEIAEKMEKRKWY</sequence>
<dbReference type="RefSeq" id="WP_142718392.1">
    <property type="nucleotide sequence ID" value="NZ_FXTC01000005.1"/>
</dbReference>
<proteinExistence type="predicted"/>
<dbReference type="Proteomes" id="UP000316916">
    <property type="component" value="Unassembled WGS sequence"/>
</dbReference>
<dbReference type="InterPro" id="IPR010093">
    <property type="entry name" value="SinI_DNA-bd"/>
</dbReference>
<keyword evidence="3" id="KW-1185">Reference proteome</keyword>
<name>A0A521DJ66_9FLAO</name>
<accession>A0A521DJ66</accession>
<protein>
    <submittedName>
        <fullName evidence="2">DNA binding domain-containing protein, excisionase family</fullName>
    </submittedName>
</protein>
<gene>
    <name evidence="2" type="ORF">SAMN06265171_105172</name>
</gene>
<evidence type="ECO:0000313" key="2">
    <source>
        <dbReference type="EMBL" id="SMO71747.1"/>
    </source>
</evidence>
<dbReference type="GO" id="GO:0003677">
    <property type="term" value="F:DNA binding"/>
    <property type="evidence" value="ECO:0007669"/>
    <property type="project" value="InterPro"/>
</dbReference>
<feature type="domain" description="Helix-turn-helix" evidence="1">
    <location>
        <begin position="43"/>
        <end position="89"/>
    </location>
</feature>
<dbReference type="Pfam" id="PF12728">
    <property type="entry name" value="HTH_17"/>
    <property type="match status" value="1"/>
</dbReference>
<dbReference type="InterPro" id="IPR041657">
    <property type="entry name" value="HTH_17"/>
</dbReference>